<dbReference type="InterPro" id="IPR001584">
    <property type="entry name" value="Integrase_cat-core"/>
</dbReference>
<dbReference type="Pfam" id="PF00665">
    <property type="entry name" value="rve"/>
    <property type="match status" value="1"/>
</dbReference>
<dbReference type="InterPro" id="IPR013103">
    <property type="entry name" value="RVT_2"/>
</dbReference>
<dbReference type="Pfam" id="PF13976">
    <property type="entry name" value="gag_pre-integrs"/>
    <property type="match status" value="1"/>
</dbReference>
<feature type="compositionally biased region" description="Basic residues" evidence="3">
    <location>
        <begin position="1343"/>
        <end position="1354"/>
    </location>
</feature>
<dbReference type="InterPro" id="IPR036875">
    <property type="entry name" value="Znf_CCHC_sf"/>
</dbReference>
<feature type="compositionally biased region" description="Basic and acidic residues" evidence="3">
    <location>
        <begin position="844"/>
        <end position="853"/>
    </location>
</feature>
<dbReference type="EMBL" id="BQNB010013032">
    <property type="protein sequence ID" value="GJT11001.1"/>
    <property type="molecule type" value="Genomic_DNA"/>
</dbReference>
<feature type="non-terminal residue" evidence="5">
    <location>
        <position position="1"/>
    </location>
</feature>
<dbReference type="InterPro" id="IPR012337">
    <property type="entry name" value="RNaseH-like_sf"/>
</dbReference>
<comment type="caution">
    <text evidence="5">The sequence shown here is derived from an EMBL/GenBank/DDBJ whole genome shotgun (WGS) entry which is preliminary data.</text>
</comment>
<name>A0ABQ5B7X4_9ASTR</name>
<protein>
    <submittedName>
        <fullName evidence="5">RNA-directed DNA polymerase</fullName>
    </submittedName>
</protein>
<accession>A0ABQ5B7X4</accession>
<feature type="compositionally biased region" description="Basic and acidic residues" evidence="3">
    <location>
        <begin position="347"/>
        <end position="356"/>
    </location>
</feature>
<dbReference type="InterPro" id="IPR057670">
    <property type="entry name" value="SH3_retrovirus"/>
</dbReference>
<feature type="compositionally biased region" description="Acidic residues" evidence="3">
    <location>
        <begin position="812"/>
        <end position="821"/>
    </location>
</feature>
<dbReference type="PROSITE" id="PS50994">
    <property type="entry name" value="INTEGRASE"/>
    <property type="match status" value="1"/>
</dbReference>
<keyword evidence="6" id="KW-1185">Reference proteome</keyword>
<dbReference type="SUPFAM" id="SSF57756">
    <property type="entry name" value="Retrovirus zinc finger-like domains"/>
    <property type="match status" value="1"/>
</dbReference>
<evidence type="ECO:0000256" key="3">
    <source>
        <dbReference type="SAM" id="MobiDB-lite"/>
    </source>
</evidence>
<evidence type="ECO:0000313" key="6">
    <source>
        <dbReference type="Proteomes" id="UP001151760"/>
    </source>
</evidence>
<dbReference type="SUPFAM" id="SSF53098">
    <property type="entry name" value="Ribonuclease H-like"/>
    <property type="match status" value="1"/>
</dbReference>
<evidence type="ECO:0000256" key="2">
    <source>
        <dbReference type="ARBA" id="ARBA00022801"/>
    </source>
</evidence>
<feature type="compositionally biased region" description="Basic residues" evidence="3">
    <location>
        <begin position="324"/>
        <end position="334"/>
    </location>
</feature>
<feature type="region of interest" description="Disordered" evidence="3">
    <location>
        <begin position="1317"/>
        <end position="1367"/>
    </location>
</feature>
<dbReference type="Pfam" id="PF07727">
    <property type="entry name" value="RVT_2"/>
    <property type="match status" value="1"/>
</dbReference>
<feature type="domain" description="Integrase catalytic" evidence="4">
    <location>
        <begin position="564"/>
        <end position="735"/>
    </location>
</feature>
<proteinExistence type="predicted"/>
<dbReference type="Pfam" id="PF14223">
    <property type="entry name" value="Retrotran_gag_2"/>
    <property type="match status" value="1"/>
</dbReference>
<keyword evidence="5" id="KW-0695">RNA-directed DNA polymerase</keyword>
<keyword evidence="1" id="KW-0479">Metal-binding</keyword>
<dbReference type="Pfam" id="PF25597">
    <property type="entry name" value="SH3_retrovirus"/>
    <property type="match status" value="1"/>
</dbReference>
<feature type="compositionally biased region" description="Basic residues" evidence="3">
    <location>
        <begin position="1241"/>
        <end position="1256"/>
    </location>
</feature>
<dbReference type="InterPro" id="IPR036397">
    <property type="entry name" value="RNaseH_sf"/>
</dbReference>
<dbReference type="Gene3D" id="3.30.420.10">
    <property type="entry name" value="Ribonuclease H-like superfamily/Ribonuclease H"/>
    <property type="match status" value="1"/>
</dbReference>
<dbReference type="InterPro" id="IPR025724">
    <property type="entry name" value="GAG-pre-integrase_dom"/>
</dbReference>
<evidence type="ECO:0000256" key="1">
    <source>
        <dbReference type="ARBA" id="ARBA00022723"/>
    </source>
</evidence>
<feature type="region of interest" description="Disordered" evidence="3">
    <location>
        <begin position="809"/>
        <end position="853"/>
    </location>
</feature>
<dbReference type="InterPro" id="IPR043502">
    <property type="entry name" value="DNA/RNA_pol_sf"/>
</dbReference>
<feature type="compositionally biased region" description="Basic and acidic residues" evidence="3">
    <location>
        <begin position="1355"/>
        <end position="1367"/>
    </location>
</feature>
<reference evidence="5" key="2">
    <citation type="submission" date="2022-01" db="EMBL/GenBank/DDBJ databases">
        <authorList>
            <person name="Yamashiro T."/>
            <person name="Shiraishi A."/>
            <person name="Satake H."/>
            <person name="Nakayama K."/>
        </authorList>
    </citation>
    <scope>NUCLEOTIDE SEQUENCE</scope>
</reference>
<dbReference type="PANTHER" id="PTHR42648:SF27">
    <property type="entry name" value="RNA-DIRECTED DNA POLYMERASE"/>
    <property type="match status" value="1"/>
</dbReference>
<organism evidence="5 6">
    <name type="scientific">Tanacetum coccineum</name>
    <dbReference type="NCBI Taxonomy" id="301880"/>
    <lineage>
        <taxon>Eukaryota</taxon>
        <taxon>Viridiplantae</taxon>
        <taxon>Streptophyta</taxon>
        <taxon>Embryophyta</taxon>
        <taxon>Tracheophyta</taxon>
        <taxon>Spermatophyta</taxon>
        <taxon>Magnoliopsida</taxon>
        <taxon>eudicotyledons</taxon>
        <taxon>Gunneridae</taxon>
        <taxon>Pentapetalae</taxon>
        <taxon>asterids</taxon>
        <taxon>campanulids</taxon>
        <taxon>Asterales</taxon>
        <taxon>Asteraceae</taxon>
        <taxon>Asteroideae</taxon>
        <taxon>Anthemideae</taxon>
        <taxon>Anthemidinae</taxon>
        <taxon>Tanacetum</taxon>
    </lineage>
</organism>
<keyword evidence="5" id="KW-0808">Transferase</keyword>
<dbReference type="InterPro" id="IPR039537">
    <property type="entry name" value="Retrotran_Ty1/copia-like"/>
</dbReference>
<gene>
    <name evidence="5" type="ORF">Tco_0858043</name>
</gene>
<dbReference type="SUPFAM" id="SSF56672">
    <property type="entry name" value="DNA/RNA polymerases"/>
    <property type="match status" value="1"/>
</dbReference>
<reference evidence="5" key="1">
    <citation type="journal article" date="2022" name="Int. J. Mol. Sci.">
        <title>Draft Genome of Tanacetum Coccineum: Genomic Comparison of Closely Related Tanacetum-Family Plants.</title>
        <authorList>
            <person name="Yamashiro T."/>
            <person name="Shiraishi A."/>
            <person name="Nakayama K."/>
            <person name="Satake H."/>
        </authorList>
    </citation>
    <scope>NUCLEOTIDE SEQUENCE</scope>
</reference>
<sequence>EDESHLLKVFNDALLDEERFLKQKSKIEWLCVGDCNSSYFHKVVKGKANRNRIHSVEGLHGGIVEGIAPVAIIDRQLPFEYTIASRSTDVMVMAYPVQNINHSAFRSMFEREKLSGNNFNDWFRQLKLVLRVEKKMYVIEQPIPPAPAADSAANVLAEWNAVYDAHNEVACLMLGSMTPELHRQFENSSPYEMLQELKSMFEKQAGVERFDLIQTFHACKQEDGKPVGQYVLKMKGYVEQLERLGYVLPQDLSVGLILNGLTSDFAGFVRNYNMHNMGKIIGELHALLIEYEKCLPKKVVTPQVIAIQSGRIQKANKKSQNAKGKGKWKGKGKYKNYVPKPKNPKPNAKEHPTKNDACHHCKEVGHWKRNYPVYLAELMKNKKQGGSASSSVIFTIELFSFPNKSWVYDTGCCTHICITKQGLRGARKLKQGDLYLYVGNGVRAQVEAIGISRLVENGFVKCFTDYGILVSRNNVLYFNAIPSNGIYEIDMSNFVSNDNSIYNVSNKRVKHNLDSTYLWHCCLAHISKKRIEKLQHDGLLKSTDDESFDQCVSSLSGKMTKKSFPHRPERATDLLGIIHTDVCGPLRHVSRKDASYFITFTDDYSRYAYIYLLKHKHEVFETFKVFKNDVENQLGKTIKVLRSDRGGEYISQEFKYYLKACGIVQQLTPPYTPQHNGVFEKRNRTLLDMVRSMMNLTTLPLSFWDYALESAARILNMVPTKKVDKTPYELWFGKVPNLSYLKVWGCEALVKRDTPDKLQQRSVKCIFIGYPKETMGYYFYFPPENKIVVARYAEFFEKNLLSQEVSGRAGELEEIQDEDTSPSEITSEIPMEVEGFEPPQEEEAPVRRSERPHRAPNRLCLNVEVEEHSLGDLNEPANYKAAMLDQESNKWLDAMNAEMQSMKDNQVWRLVDLPPNGKTVGSKWLFKKKTDMDGNVHTYKARLVAKGFTQTYGVDYEETFSPVADIRAIRILIAIAAFYDYEIWQMDVKTAFLNGYLDEDIYMVQPEGFIDPKHPRKVCKLQRSIYGLKQASRSWNKRFDEEIKRFGFTQNLDEPCVYQKASGSNVTFLILYVDDIIIMGNHIPSLQSVKSYLGKCFAMKDLGEARRIAPVAIIDRQLPFEYTIASRSTDVMVMAYPVQNINHSAFSTLQQSVSESPTSTTTPESCCVTVIYADASSSEYLERASVSDHISVDSRKVKDYVMEWIGSEIKKERPKKDWFTSNDPVSSELDDGSVNVNTQQKKQKKKKSKSDKKNRKPREWWKKEFCDELSKKKKKKKRRGSNAREMWWRGNEMKSLCHEKNRSRVLSDPRLFYGSRFAHSSAHGSAPVDDDDDSPVEEMSPIKAKKTSRRASKAKKNDAQEKELPKD</sequence>
<keyword evidence="2" id="KW-0378">Hydrolase</keyword>
<keyword evidence="5" id="KW-0548">Nucleotidyltransferase</keyword>
<dbReference type="Proteomes" id="UP001151760">
    <property type="component" value="Unassembled WGS sequence"/>
</dbReference>
<feature type="region of interest" description="Disordered" evidence="3">
    <location>
        <begin position="315"/>
        <end position="356"/>
    </location>
</feature>
<evidence type="ECO:0000259" key="4">
    <source>
        <dbReference type="PROSITE" id="PS50994"/>
    </source>
</evidence>
<feature type="region of interest" description="Disordered" evidence="3">
    <location>
        <begin position="1215"/>
        <end position="1257"/>
    </location>
</feature>
<dbReference type="GO" id="GO:0003964">
    <property type="term" value="F:RNA-directed DNA polymerase activity"/>
    <property type="evidence" value="ECO:0007669"/>
    <property type="project" value="UniProtKB-KW"/>
</dbReference>
<dbReference type="PANTHER" id="PTHR42648">
    <property type="entry name" value="TRANSPOSASE, PUTATIVE-RELATED"/>
    <property type="match status" value="1"/>
</dbReference>
<evidence type="ECO:0000313" key="5">
    <source>
        <dbReference type="EMBL" id="GJT11001.1"/>
    </source>
</evidence>